<dbReference type="GO" id="GO:0016787">
    <property type="term" value="F:hydrolase activity"/>
    <property type="evidence" value="ECO:0007669"/>
    <property type="project" value="UniProtKB-ARBA"/>
</dbReference>
<reference evidence="1 2" key="1">
    <citation type="journal article" date="2013" name="Genome Announc.">
        <title>Draft genome sequence of an Actinobacterium, Brachybacterium muris strain UCD-AY4.</title>
        <authorList>
            <person name="Lo J.R."/>
            <person name="Lang J.M."/>
            <person name="Darling A.E."/>
            <person name="Eisen J.A."/>
            <person name="Coil D.A."/>
        </authorList>
    </citation>
    <scope>NUCLEOTIDE SEQUENCE [LARGE SCALE GENOMIC DNA]</scope>
    <source>
        <strain evidence="1 2">UCD-AY4</strain>
    </source>
</reference>
<dbReference type="Proteomes" id="UP000019754">
    <property type="component" value="Unassembled WGS sequence"/>
</dbReference>
<comment type="caution">
    <text evidence="1">The sequence shown here is derived from an EMBL/GenBank/DDBJ whole genome shotgun (WGS) entry which is preliminary data.</text>
</comment>
<keyword evidence="1" id="KW-0540">Nuclease</keyword>
<evidence type="ECO:0000313" key="2">
    <source>
        <dbReference type="Proteomes" id="UP000019754"/>
    </source>
</evidence>
<gene>
    <name evidence="1" type="ORF">D641_0111495</name>
</gene>
<dbReference type="AlphaFoldDB" id="A0A022KWD7"/>
<organism evidence="1 2">
    <name type="scientific">Brachybacterium muris UCD-AY4</name>
    <dbReference type="NCBI Taxonomy" id="1249481"/>
    <lineage>
        <taxon>Bacteria</taxon>
        <taxon>Bacillati</taxon>
        <taxon>Actinomycetota</taxon>
        <taxon>Actinomycetes</taxon>
        <taxon>Micrococcales</taxon>
        <taxon>Dermabacteraceae</taxon>
        <taxon>Brachybacterium</taxon>
    </lineage>
</organism>
<accession>A0A022KWD7</accession>
<protein>
    <submittedName>
        <fullName evidence="1">AP endonuclease</fullName>
    </submittedName>
</protein>
<proteinExistence type="predicted"/>
<dbReference type="SUPFAM" id="SSF53649">
    <property type="entry name" value="Alkaline phosphatase-like"/>
    <property type="match status" value="1"/>
</dbReference>
<keyword evidence="1" id="KW-0378">Hydrolase</keyword>
<dbReference type="Pfam" id="PF01663">
    <property type="entry name" value="Phosphodiest"/>
    <property type="match status" value="1"/>
</dbReference>
<dbReference type="STRING" id="1249481.D641_0111495"/>
<dbReference type="InterPro" id="IPR002591">
    <property type="entry name" value="Phosphodiest/P_Trfase"/>
</dbReference>
<dbReference type="PANTHER" id="PTHR10151:SF120">
    <property type="entry name" value="BIS(5'-ADENOSYL)-TRIPHOSPHATASE"/>
    <property type="match status" value="1"/>
</dbReference>
<keyword evidence="2" id="KW-1185">Reference proteome</keyword>
<dbReference type="GO" id="GO:0004519">
    <property type="term" value="F:endonuclease activity"/>
    <property type="evidence" value="ECO:0007669"/>
    <property type="project" value="UniProtKB-KW"/>
</dbReference>
<evidence type="ECO:0000313" key="1">
    <source>
        <dbReference type="EMBL" id="EYT48520.1"/>
    </source>
</evidence>
<dbReference type="HOGENOM" id="CLU_039939_0_0_11"/>
<dbReference type="InterPro" id="IPR017850">
    <property type="entry name" value="Alkaline_phosphatase_core_sf"/>
</dbReference>
<name>A0A022KWD7_9MICO</name>
<keyword evidence="1" id="KW-0255">Endonuclease</keyword>
<dbReference type="PANTHER" id="PTHR10151">
    <property type="entry name" value="ECTONUCLEOTIDE PYROPHOSPHATASE/PHOSPHODIESTERASE"/>
    <property type="match status" value="1"/>
</dbReference>
<dbReference type="RefSeq" id="WP_017823654.1">
    <property type="nucleotide sequence ID" value="NZ_AORC01000014.1"/>
</dbReference>
<dbReference type="Gene3D" id="3.40.720.10">
    <property type="entry name" value="Alkaline Phosphatase, subunit A"/>
    <property type="match status" value="1"/>
</dbReference>
<dbReference type="EMBL" id="AORC01000014">
    <property type="protein sequence ID" value="EYT48520.1"/>
    <property type="molecule type" value="Genomic_DNA"/>
</dbReference>
<sequence>MPDSAAVPQELAPDLLPPPFSGGARPGLLDVLAPLAAETRTGRDLVVLVDGLGWGLLKQHRALTPTLRALAGETTKVRTMFPSTTATAMVSLHTGLAPLRHGVLGLMTRDPATGRAVHELTGHPGVDPGAWMPEPTVVQSGGRRAVQVGPRRHAGSHLSGMAYRGWEFQGHGRDDRIAVTLRALRRAGPDGLVHLHLDDVDHAGHHHGIDSDQWREALIEVDSVLGTLLRRLPAGTRVHVTADHGMVDTDPSHVVELGDHPALERLIASVAGEPRALALTAVPGDDAAGELAAGLRELLGERAVVLERPALLASGLLGPVGAEVPARVAGRLPEVMVIARGRWTVDLLSRRPEGTKRLIGVHGSLTDAESWVPVVRTTT</sequence>